<feature type="coiled-coil region" evidence="1">
    <location>
        <begin position="14"/>
        <end position="69"/>
    </location>
</feature>
<dbReference type="OrthoDB" id="9634956at2759"/>
<evidence type="ECO:0000259" key="2">
    <source>
        <dbReference type="Pfam" id="PF12001"/>
    </source>
</evidence>
<dbReference type="STRING" id="56216.A0A1A6GGP8"/>
<name>A0A1A6GGP8_NEOLE</name>
<dbReference type="AlphaFoldDB" id="A0A1A6GGP8"/>
<proteinExistence type="predicted"/>
<dbReference type="InterPro" id="IPR021885">
    <property type="entry name" value="DUF3496"/>
</dbReference>
<accession>A0A1A6GGP8</accession>
<dbReference type="Pfam" id="PF12001">
    <property type="entry name" value="DUF3496"/>
    <property type="match status" value="1"/>
</dbReference>
<sequence length="232" mass="27758">MSNFRKTYQDKEKLKKLAELKDSLEYTLDQEQKKNNVLEKELTEFKELLKITKKELNKHESRKLNLHQDTKNSQFEMDIPVNMLRKKTDDLTSKLETISSKIYIWIKEIRITIDENCTKEVCEKENNKKLDQEVVSLRSHVEENMVEQSHVKERARQDLVEKLKQVNLFLQAQAAASQENLEQLRENTNASVRSQMELRIKDLESQLSKMKTQEDFDKLELEKYKQLYQEEF</sequence>
<keyword evidence="1" id="KW-0175">Coiled coil</keyword>
<gene>
    <name evidence="3" type="ORF">A6R68_06064</name>
</gene>
<reference evidence="3 4" key="1">
    <citation type="submission" date="2016-06" db="EMBL/GenBank/DDBJ databases">
        <title>The Draft Genome Sequence and Annotation of the Desert Woodrat Neotoma lepida.</title>
        <authorList>
            <person name="Campbell M."/>
            <person name="Oakeson K.F."/>
            <person name="Yandell M."/>
            <person name="Halpert J.R."/>
            <person name="Dearing D."/>
        </authorList>
    </citation>
    <scope>NUCLEOTIDE SEQUENCE [LARGE SCALE GENOMIC DNA]</scope>
    <source>
        <strain evidence="3">417</strain>
        <tissue evidence="3">Liver</tissue>
    </source>
</reference>
<protein>
    <recommendedName>
        <fullName evidence="2">DUF3496 domain-containing protein</fullName>
    </recommendedName>
</protein>
<dbReference type="EMBL" id="LZPO01096788">
    <property type="protein sequence ID" value="OBS65401.1"/>
    <property type="molecule type" value="Genomic_DNA"/>
</dbReference>
<organism evidence="3 4">
    <name type="scientific">Neotoma lepida</name>
    <name type="common">Desert woodrat</name>
    <dbReference type="NCBI Taxonomy" id="56216"/>
    <lineage>
        <taxon>Eukaryota</taxon>
        <taxon>Metazoa</taxon>
        <taxon>Chordata</taxon>
        <taxon>Craniata</taxon>
        <taxon>Vertebrata</taxon>
        <taxon>Euteleostomi</taxon>
        <taxon>Mammalia</taxon>
        <taxon>Eutheria</taxon>
        <taxon>Euarchontoglires</taxon>
        <taxon>Glires</taxon>
        <taxon>Rodentia</taxon>
        <taxon>Myomorpha</taxon>
        <taxon>Muroidea</taxon>
        <taxon>Cricetidae</taxon>
        <taxon>Neotominae</taxon>
        <taxon>Neotoma</taxon>
    </lineage>
</organism>
<feature type="domain" description="DUF3496" evidence="2">
    <location>
        <begin position="193"/>
        <end position="231"/>
    </location>
</feature>
<dbReference type="Proteomes" id="UP000092124">
    <property type="component" value="Unassembled WGS sequence"/>
</dbReference>
<comment type="caution">
    <text evidence="3">The sequence shown here is derived from an EMBL/GenBank/DDBJ whole genome shotgun (WGS) entry which is preliminary data.</text>
</comment>
<evidence type="ECO:0000313" key="4">
    <source>
        <dbReference type="Proteomes" id="UP000092124"/>
    </source>
</evidence>
<keyword evidence="4" id="KW-1185">Reference proteome</keyword>
<evidence type="ECO:0000256" key="1">
    <source>
        <dbReference type="SAM" id="Coils"/>
    </source>
</evidence>
<feature type="coiled-coil region" evidence="1">
    <location>
        <begin position="160"/>
        <end position="213"/>
    </location>
</feature>
<evidence type="ECO:0000313" key="3">
    <source>
        <dbReference type="EMBL" id="OBS65401.1"/>
    </source>
</evidence>